<dbReference type="OrthoDB" id="8117185at2"/>
<feature type="region of interest" description="Disordered" evidence="1">
    <location>
        <begin position="25"/>
        <end position="99"/>
    </location>
</feature>
<gene>
    <name evidence="2" type="ORF">DES45_103225</name>
</gene>
<evidence type="ECO:0000256" key="1">
    <source>
        <dbReference type="SAM" id="MobiDB-lite"/>
    </source>
</evidence>
<evidence type="ECO:0000313" key="3">
    <source>
        <dbReference type="Proteomes" id="UP000254925"/>
    </source>
</evidence>
<dbReference type="Proteomes" id="UP000254925">
    <property type="component" value="Unassembled WGS sequence"/>
</dbReference>
<comment type="caution">
    <text evidence="2">The sequence shown here is derived from an EMBL/GenBank/DDBJ whole genome shotgun (WGS) entry which is preliminary data.</text>
</comment>
<dbReference type="EMBL" id="QQBB01000003">
    <property type="protein sequence ID" value="RDI59967.1"/>
    <property type="molecule type" value="Genomic_DNA"/>
</dbReference>
<sequence length="372" mass="40163">MIPYDRGIRNLVPLLLEDPDELELGLEDDAGRPALTSEIPQSDHPTARVADEPMRIPAPPEHEATAPPIETPHPLSSGSWTNQIHSEASGPDIQAPSSAVEPGLFDQTFMKAGAAATAHGGDHSQPAQDAPSASVSVSEVDRPAQTGMDPPTTGSGDGEGGAQPIPADGLSDPGDKGDGEHDIDVTQTADVDQDATIVVQGYMGSVVSRFHIDQKILMDQDADIDVNIDGNGHFAITIDQKMYISQQTDLDLKIFDDDGVLYVDLYLRDVIEVDQDTSVLFNMYDGFGDNDLVIIQDLEMDQDVDVDVDVEDELEERYDVKVDVSVLQDADADEEANLQITNHAGELEVDLEANQVAHVDQETFVKIDFALV</sequence>
<reference evidence="2 3" key="1">
    <citation type="submission" date="2018-07" db="EMBL/GenBank/DDBJ databases">
        <title>Genomic Encyclopedia of Type Strains, Phase IV (KMG-IV): sequencing the most valuable type-strain genomes for metagenomic binning, comparative biology and taxonomic classification.</title>
        <authorList>
            <person name="Goeker M."/>
        </authorList>
    </citation>
    <scope>NUCLEOTIDE SEQUENCE [LARGE SCALE GENOMIC DNA]</scope>
    <source>
        <strain evidence="2 3">DSM 14364</strain>
    </source>
</reference>
<protein>
    <submittedName>
        <fullName evidence="2">Uncharacterized protein</fullName>
    </submittedName>
</protein>
<feature type="region of interest" description="Disordered" evidence="1">
    <location>
        <begin position="115"/>
        <end position="189"/>
    </location>
</feature>
<accession>A0A370HNE5</accession>
<feature type="compositionally biased region" description="Basic and acidic residues" evidence="1">
    <location>
        <begin position="173"/>
        <end position="184"/>
    </location>
</feature>
<proteinExistence type="predicted"/>
<feature type="compositionally biased region" description="Basic and acidic residues" evidence="1">
    <location>
        <begin position="45"/>
        <end position="64"/>
    </location>
</feature>
<feature type="compositionally biased region" description="Polar residues" evidence="1">
    <location>
        <begin position="74"/>
        <end position="86"/>
    </location>
</feature>
<keyword evidence="3" id="KW-1185">Reference proteome</keyword>
<name>A0A370HNE5_9HYPH</name>
<dbReference type="AlphaFoldDB" id="A0A370HNE5"/>
<feature type="compositionally biased region" description="Polar residues" evidence="1">
    <location>
        <begin position="125"/>
        <end position="137"/>
    </location>
</feature>
<evidence type="ECO:0000313" key="2">
    <source>
        <dbReference type="EMBL" id="RDI59967.1"/>
    </source>
</evidence>
<dbReference type="RefSeq" id="WP_114769685.1">
    <property type="nucleotide sequence ID" value="NZ_QQBB01000003.1"/>
</dbReference>
<organism evidence="2 3">
    <name type="scientific">Microvirga subterranea</name>
    <dbReference type="NCBI Taxonomy" id="186651"/>
    <lineage>
        <taxon>Bacteria</taxon>
        <taxon>Pseudomonadati</taxon>
        <taxon>Pseudomonadota</taxon>
        <taxon>Alphaproteobacteria</taxon>
        <taxon>Hyphomicrobiales</taxon>
        <taxon>Methylobacteriaceae</taxon>
        <taxon>Microvirga</taxon>
    </lineage>
</organism>